<dbReference type="EMBL" id="JAWQEG010008314">
    <property type="protein sequence ID" value="KAK3850563.1"/>
    <property type="molecule type" value="Genomic_DNA"/>
</dbReference>
<organism evidence="2 3">
    <name type="scientific">Petrolisthes cinctipes</name>
    <name type="common">Flat porcelain crab</name>
    <dbReference type="NCBI Taxonomy" id="88211"/>
    <lineage>
        <taxon>Eukaryota</taxon>
        <taxon>Metazoa</taxon>
        <taxon>Ecdysozoa</taxon>
        <taxon>Arthropoda</taxon>
        <taxon>Crustacea</taxon>
        <taxon>Multicrustacea</taxon>
        <taxon>Malacostraca</taxon>
        <taxon>Eumalacostraca</taxon>
        <taxon>Eucarida</taxon>
        <taxon>Decapoda</taxon>
        <taxon>Pleocyemata</taxon>
        <taxon>Anomura</taxon>
        <taxon>Galatheoidea</taxon>
        <taxon>Porcellanidae</taxon>
        <taxon>Petrolisthes</taxon>
    </lineage>
</organism>
<gene>
    <name evidence="2" type="ORF">Pcinc_042735</name>
</gene>
<accession>A0AAE1BHC8</accession>
<feature type="compositionally biased region" description="Basic and acidic residues" evidence="1">
    <location>
        <begin position="1"/>
        <end position="46"/>
    </location>
</feature>
<sequence length="80" mass="8900">MEAEDVEGREGWGRKKRTGKETKDGEGRKEQGRKQRIEKEANHVEGSRGLWGLNGRKDEGESVQRASQTQDAGDSSSVVE</sequence>
<protein>
    <submittedName>
        <fullName evidence="2">Uncharacterized protein</fullName>
    </submittedName>
</protein>
<dbReference type="Proteomes" id="UP001286313">
    <property type="component" value="Unassembled WGS sequence"/>
</dbReference>
<comment type="caution">
    <text evidence="2">The sequence shown here is derived from an EMBL/GenBank/DDBJ whole genome shotgun (WGS) entry which is preliminary data.</text>
</comment>
<evidence type="ECO:0000313" key="2">
    <source>
        <dbReference type="EMBL" id="KAK3850563.1"/>
    </source>
</evidence>
<feature type="region of interest" description="Disordered" evidence="1">
    <location>
        <begin position="1"/>
        <end position="80"/>
    </location>
</feature>
<keyword evidence="3" id="KW-1185">Reference proteome</keyword>
<name>A0AAE1BHC8_PETCI</name>
<dbReference type="AlphaFoldDB" id="A0AAE1BHC8"/>
<feature type="compositionally biased region" description="Polar residues" evidence="1">
    <location>
        <begin position="64"/>
        <end position="80"/>
    </location>
</feature>
<evidence type="ECO:0000313" key="3">
    <source>
        <dbReference type="Proteomes" id="UP001286313"/>
    </source>
</evidence>
<reference evidence="2" key="1">
    <citation type="submission" date="2023-10" db="EMBL/GenBank/DDBJ databases">
        <title>Genome assemblies of two species of porcelain crab, Petrolisthes cinctipes and Petrolisthes manimaculis (Anomura: Porcellanidae).</title>
        <authorList>
            <person name="Angst P."/>
        </authorList>
    </citation>
    <scope>NUCLEOTIDE SEQUENCE</scope>
    <source>
        <strain evidence="2">PB745_01</strain>
        <tissue evidence="2">Gill</tissue>
    </source>
</reference>
<evidence type="ECO:0000256" key="1">
    <source>
        <dbReference type="SAM" id="MobiDB-lite"/>
    </source>
</evidence>
<proteinExistence type="predicted"/>